<proteinExistence type="predicted"/>
<keyword evidence="2" id="KW-0488">Methylation</keyword>
<keyword evidence="8" id="KW-1185">Reference proteome</keyword>
<dbReference type="SUPFAM" id="SSF54523">
    <property type="entry name" value="Pili subunits"/>
    <property type="match status" value="1"/>
</dbReference>
<dbReference type="InterPro" id="IPR045584">
    <property type="entry name" value="Pilin-like"/>
</dbReference>
<evidence type="ECO:0000256" key="5">
    <source>
        <dbReference type="ARBA" id="ARBA00023136"/>
    </source>
</evidence>
<dbReference type="Gene3D" id="3.30.700.10">
    <property type="entry name" value="Glycoprotein, Type 4 Pilin"/>
    <property type="match status" value="1"/>
</dbReference>
<keyword evidence="4 6" id="KW-1133">Transmembrane helix</keyword>
<keyword evidence="5 6" id="KW-0472">Membrane</keyword>
<evidence type="ECO:0000313" key="7">
    <source>
        <dbReference type="EMBL" id="MFC0548801.1"/>
    </source>
</evidence>
<dbReference type="PROSITE" id="PS00409">
    <property type="entry name" value="PROKAR_NTER_METHYL"/>
    <property type="match status" value="1"/>
</dbReference>
<comment type="caution">
    <text evidence="7">The sequence shown here is derived from an EMBL/GenBank/DDBJ whole genome shotgun (WGS) entry which is preliminary data.</text>
</comment>
<accession>A0ABV6NA11</accession>
<comment type="subcellular location">
    <subcellularLocation>
        <location evidence="1">Membrane</location>
        <topology evidence="1">Single-pass membrane protein</topology>
    </subcellularLocation>
</comment>
<dbReference type="PANTHER" id="PTHR30093:SF44">
    <property type="entry name" value="TYPE II SECRETION SYSTEM CORE PROTEIN G"/>
    <property type="match status" value="1"/>
</dbReference>
<protein>
    <submittedName>
        <fullName evidence="7">Competence type IV pilus major pilin ComGC</fullName>
    </submittedName>
</protein>
<dbReference type="Proteomes" id="UP001589810">
    <property type="component" value="Unassembled WGS sequence"/>
</dbReference>
<dbReference type="PRINTS" id="PR00885">
    <property type="entry name" value="BCTERIALGSPH"/>
</dbReference>
<evidence type="ECO:0000256" key="3">
    <source>
        <dbReference type="ARBA" id="ARBA00022692"/>
    </source>
</evidence>
<evidence type="ECO:0000256" key="4">
    <source>
        <dbReference type="ARBA" id="ARBA00022989"/>
    </source>
</evidence>
<name>A0ABV6NA11_9PSEU</name>
<dbReference type="RefSeq" id="WP_273941781.1">
    <property type="nucleotide sequence ID" value="NZ_CP097263.1"/>
</dbReference>
<keyword evidence="3 6" id="KW-0812">Transmembrane</keyword>
<dbReference type="NCBIfam" id="TIGR02532">
    <property type="entry name" value="IV_pilin_GFxxxE"/>
    <property type="match status" value="1"/>
</dbReference>
<gene>
    <name evidence="7" type="ORF">ACFFH7_45340</name>
</gene>
<feature type="transmembrane region" description="Helical" evidence="6">
    <location>
        <begin position="20"/>
        <end position="41"/>
    </location>
</feature>
<evidence type="ECO:0000256" key="6">
    <source>
        <dbReference type="SAM" id="Phobius"/>
    </source>
</evidence>
<sequence length="127" mass="13038">MIEQIRAARENESGFTLIELLIVIVILGVLAGIVVFAVSAFNNDGVAAACKADAKNVEVASEAYYAKKGTWAGDIATLVSNNYLKQSPPVPGTPNAKYTITYTPGSGTTEGTVTGAIVGGAACYPAP</sequence>
<evidence type="ECO:0000256" key="1">
    <source>
        <dbReference type="ARBA" id="ARBA00004167"/>
    </source>
</evidence>
<evidence type="ECO:0000313" key="8">
    <source>
        <dbReference type="Proteomes" id="UP001589810"/>
    </source>
</evidence>
<dbReference type="PANTHER" id="PTHR30093">
    <property type="entry name" value="GENERAL SECRETION PATHWAY PROTEIN G"/>
    <property type="match status" value="1"/>
</dbReference>
<dbReference type="Pfam" id="PF07963">
    <property type="entry name" value="N_methyl"/>
    <property type="match status" value="1"/>
</dbReference>
<reference evidence="7 8" key="1">
    <citation type="submission" date="2024-09" db="EMBL/GenBank/DDBJ databases">
        <authorList>
            <person name="Sun Q."/>
            <person name="Mori K."/>
        </authorList>
    </citation>
    <scope>NUCLEOTIDE SEQUENCE [LARGE SCALE GENOMIC DNA]</scope>
    <source>
        <strain evidence="7 8">TBRC 1432</strain>
    </source>
</reference>
<dbReference type="InterPro" id="IPR012902">
    <property type="entry name" value="N_methyl_site"/>
</dbReference>
<evidence type="ECO:0000256" key="2">
    <source>
        <dbReference type="ARBA" id="ARBA00022481"/>
    </source>
</evidence>
<organism evidence="7 8">
    <name type="scientific">Kutzneria chonburiensis</name>
    <dbReference type="NCBI Taxonomy" id="1483604"/>
    <lineage>
        <taxon>Bacteria</taxon>
        <taxon>Bacillati</taxon>
        <taxon>Actinomycetota</taxon>
        <taxon>Actinomycetes</taxon>
        <taxon>Pseudonocardiales</taxon>
        <taxon>Pseudonocardiaceae</taxon>
        <taxon>Kutzneria</taxon>
    </lineage>
</organism>
<dbReference type="InterPro" id="IPR002416">
    <property type="entry name" value="T2SS_protein-GspH"/>
</dbReference>
<dbReference type="EMBL" id="JBHLUD010000019">
    <property type="protein sequence ID" value="MFC0548801.1"/>
    <property type="molecule type" value="Genomic_DNA"/>
</dbReference>